<dbReference type="Proteomes" id="UP000053029">
    <property type="component" value="Unassembled WGS sequence"/>
</dbReference>
<evidence type="ECO:0000313" key="2">
    <source>
        <dbReference type="EMBL" id="KIW84673.1"/>
    </source>
</evidence>
<protein>
    <submittedName>
        <fullName evidence="2">Uncharacterized protein</fullName>
    </submittedName>
</protein>
<dbReference type="RefSeq" id="XP_013288481.1">
    <property type="nucleotide sequence ID" value="XM_013433027.1"/>
</dbReference>
<evidence type="ECO:0000313" key="3">
    <source>
        <dbReference type="Proteomes" id="UP000053029"/>
    </source>
</evidence>
<feature type="region of interest" description="Disordered" evidence="1">
    <location>
        <begin position="53"/>
        <end position="106"/>
    </location>
</feature>
<accession>A0A0D2GUJ3</accession>
<feature type="region of interest" description="Disordered" evidence="1">
    <location>
        <begin position="350"/>
        <end position="388"/>
    </location>
</feature>
<gene>
    <name evidence="2" type="ORF">Z517_00061</name>
</gene>
<sequence length="538" mass="60181">MHSALNFLTGGRQFKGRLFQWSKPAPKIDGFAPKEPSSNHLSRLWKHSRETGRGKWAYLPKPTEDLPGTTQDRPSSSSNTSSQGIIEQRQEQEVTGNGSGHQGAVLPNPQVADCIAKLQRHRKITTKVLAQVFELNALRAPMFQQTEDVVAALQEFILEVADLTKSVELSEPLAAQLGNIQRKFDLFRKGTVASFRADQAQCARLEDEIIQSLFHSGRRLDGFLETNAIDSVALGDVASDTTASLAGEHSNLARESAEYAPEDIQYLAMIGDRDMIVEQILELREEQAQLLREQDSRAQFGISMDDDSLRFLESFECEERTLLDELELADLRLEGLKQLITDDEALAISNEASEREPDEDEGATSHLRAVRPLSQPSPSPSQPAMQSRLSQTMLHRKIKYVDHLLGPDMLPVDHGDLINVWLLHRVQFLPRLLDEYTALIERQYEEVDEDDLEHLFLEKWFNDSSAADFTRHRIFADQQSMQANLAESGDLAQKSLSALPIRPTSSPLLRIGPSTTAQDIIAQAMHARGMSPSQLSTT</sequence>
<evidence type="ECO:0000256" key="1">
    <source>
        <dbReference type="SAM" id="MobiDB-lite"/>
    </source>
</evidence>
<name>A0A0D2GUJ3_9EURO</name>
<dbReference type="VEuPathDB" id="FungiDB:Z517_00061"/>
<dbReference type="OrthoDB" id="3553547at2759"/>
<reference evidence="2 3" key="1">
    <citation type="submission" date="2015-01" db="EMBL/GenBank/DDBJ databases">
        <title>The Genome Sequence of Fonsecaea pedrosoi CBS 271.37.</title>
        <authorList>
            <consortium name="The Broad Institute Genomics Platform"/>
            <person name="Cuomo C."/>
            <person name="de Hoog S."/>
            <person name="Gorbushina A."/>
            <person name="Stielow B."/>
            <person name="Teixiera M."/>
            <person name="Abouelleil A."/>
            <person name="Chapman S.B."/>
            <person name="Priest M."/>
            <person name="Young S.K."/>
            <person name="Wortman J."/>
            <person name="Nusbaum C."/>
            <person name="Birren B."/>
        </authorList>
    </citation>
    <scope>NUCLEOTIDE SEQUENCE [LARGE SCALE GENOMIC DNA]</scope>
    <source>
        <strain evidence="2 3">CBS 271.37</strain>
    </source>
</reference>
<organism evidence="2 3">
    <name type="scientific">Fonsecaea pedrosoi CBS 271.37</name>
    <dbReference type="NCBI Taxonomy" id="1442368"/>
    <lineage>
        <taxon>Eukaryota</taxon>
        <taxon>Fungi</taxon>
        <taxon>Dikarya</taxon>
        <taxon>Ascomycota</taxon>
        <taxon>Pezizomycotina</taxon>
        <taxon>Eurotiomycetes</taxon>
        <taxon>Chaetothyriomycetidae</taxon>
        <taxon>Chaetothyriales</taxon>
        <taxon>Herpotrichiellaceae</taxon>
        <taxon>Fonsecaea</taxon>
    </lineage>
</organism>
<dbReference type="EMBL" id="KN846969">
    <property type="protein sequence ID" value="KIW84673.1"/>
    <property type="molecule type" value="Genomic_DNA"/>
</dbReference>
<dbReference type="HOGENOM" id="CLU_045002_0_0_1"/>
<dbReference type="AlphaFoldDB" id="A0A0D2GUJ3"/>
<dbReference type="GeneID" id="25299551"/>
<proteinExistence type="predicted"/>
<keyword evidence="3" id="KW-1185">Reference proteome</keyword>
<dbReference type="STRING" id="1442368.A0A0D2GUJ3"/>